<dbReference type="EMBL" id="FOFS01000011">
    <property type="protein sequence ID" value="SEQ82525.1"/>
    <property type="molecule type" value="Genomic_DNA"/>
</dbReference>
<protein>
    <submittedName>
        <fullName evidence="2">Uncharacterized conserved protein YbjT, contains NAD(P)-binding and DUF2867 domains</fullName>
    </submittedName>
</protein>
<organism evidence="2 3">
    <name type="scientific">Solimonas aquatica</name>
    <dbReference type="NCBI Taxonomy" id="489703"/>
    <lineage>
        <taxon>Bacteria</taxon>
        <taxon>Pseudomonadati</taxon>
        <taxon>Pseudomonadota</taxon>
        <taxon>Gammaproteobacteria</taxon>
        <taxon>Nevskiales</taxon>
        <taxon>Nevskiaceae</taxon>
        <taxon>Solimonas</taxon>
    </lineage>
</organism>
<dbReference type="RefSeq" id="WP_093287440.1">
    <property type="nucleotide sequence ID" value="NZ_FOFS01000011.1"/>
</dbReference>
<name>A0A1H9J7D2_9GAMM</name>
<keyword evidence="3" id="KW-1185">Reference proteome</keyword>
<dbReference type="InterPro" id="IPR016040">
    <property type="entry name" value="NAD(P)-bd_dom"/>
</dbReference>
<accession>A0A1H9J7D2</accession>
<evidence type="ECO:0000313" key="2">
    <source>
        <dbReference type="EMBL" id="SEQ82525.1"/>
    </source>
</evidence>
<evidence type="ECO:0000313" key="3">
    <source>
        <dbReference type="Proteomes" id="UP000199233"/>
    </source>
</evidence>
<dbReference type="SUPFAM" id="SSF51735">
    <property type="entry name" value="NAD(P)-binding Rossmann-fold domains"/>
    <property type="match status" value="1"/>
</dbReference>
<dbReference type="OrthoDB" id="9798632at2"/>
<dbReference type="PANTHER" id="PTHR14097:SF7">
    <property type="entry name" value="OXIDOREDUCTASE HTATIP2"/>
    <property type="match status" value="1"/>
</dbReference>
<feature type="domain" description="NAD(P)-binding" evidence="1">
    <location>
        <begin position="9"/>
        <end position="149"/>
    </location>
</feature>
<dbReference type="PANTHER" id="PTHR14097">
    <property type="entry name" value="OXIDOREDUCTASE HTATIP2"/>
    <property type="match status" value="1"/>
</dbReference>
<dbReference type="InterPro" id="IPR036291">
    <property type="entry name" value="NAD(P)-bd_dom_sf"/>
</dbReference>
<dbReference type="STRING" id="489703.SAMN04488038_11139"/>
<sequence>MNRVALIAGASGLVGRGVLQRLLQDPAYAQVRVLTRRPLNLSHPHLREIVTDFAGLEALGESLRVDDVFCCLGTTLRTAGSRAAFEDVDYRMVVELARLTHAAGAQQFLVISAAGASEHAPSFYSRVKGRMEKAVSALDFEALHILRPSLLLGARSEHRRGEAFAQKLSPLLAMLCAGPLRRYRPIPAEQVAEAMVRLAVRGESGTHIHYLPLPEDATEEED</sequence>
<evidence type="ECO:0000259" key="1">
    <source>
        <dbReference type="Pfam" id="PF13460"/>
    </source>
</evidence>
<proteinExistence type="predicted"/>
<dbReference type="Pfam" id="PF13460">
    <property type="entry name" value="NAD_binding_10"/>
    <property type="match status" value="1"/>
</dbReference>
<gene>
    <name evidence="2" type="ORF">SAMN04488038_11139</name>
</gene>
<dbReference type="Gene3D" id="3.40.50.720">
    <property type="entry name" value="NAD(P)-binding Rossmann-like Domain"/>
    <property type="match status" value="1"/>
</dbReference>
<reference evidence="2 3" key="1">
    <citation type="submission" date="2016-10" db="EMBL/GenBank/DDBJ databases">
        <authorList>
            <person name="de Groot N.N."/>
        </authorList>
    </citation>
    <scope>NUCLEOTIDE SEQUENCE [LARGE SCALE GENOMIC DNA]</scope>
    <source>
        <strain evidence="2 3">DSM 25927</strain>
    </source>
</reference>
<dbReference type="AlphaFoldDB" id="A0A1H9J7D2"/>
<dbReference type="Proteomes" id="UP000199233">
    <property type="component" value="Unassembled WGS sequence"/>
</dbReference>